<feature type="active site" description="Nucleophile" evidence="1">
    <location>
        <position position="483"/>
    </location>
</feature>
<accession>N1QGG7</accession>
<dbReference type="STRING" id="692275.N1QGG7"/>
<dbReference type="InterPro" id="IPR029055">
    <property type="entry name" value="Ntn_hydrolases_N"/>
</dbReference>
<dbReference type="MEROPS" id="T02.004"/>
<dbReference type="InterPro" id="IPR037464">
    <property type="entry name" value="Taspase1"/>
</dbReference>
<feature type="compositionally biased region" description="Basic residues" evidence="3">
    <location>
        <begin position="660"/>
        <end position="669"/>
    </location>
</feature>
<dbReference type="OrthoDB" id="77601at2759"/>
<keyword evidence="4" id="KW-0378">Hydrolase</keyword>
<feature type="compositionally biased region" description="Polar residues" evidence="3">
    <location>
        <begin position="393"/>
        <end position="415"/>
    </location>
</feature>
<name>N1QGG7_SPHMS</name>
<evidence type="ECO:0000313" key="4">
    <source>
        <dbReference type="EMBL" id="EMF09628.1"/>
    </source>
</evidence>
<feature type="compositionally biased region" description="Polar residues" evidence="3">
    <location>
        <begin position="249"/>
        <end position="260"/>
    </location>
</feature>
<dbReference type="GeneID" id="27899883"/>
<dbReference type="RefSeq" id="XP_016757749.1">
    <property type="nucleotide sequence ID" value="XM_016902746.1"/>
</dbReference>
<feature type="region of interest" description="Disordered" evidence="3">
    <location>
        <begin position="433"/>
        <end position="480"/>
    </location>
</feature>
<evidence type="ECO:0000256" key="3">
    <source>
        <dbReference type="SAM" id="MobiDB-lite"/>
    </source>
</evidence>
<dbReference type="Proteomes" id="UP000016931">
    <property type="component" value="Unassembled WGS sequence"/>
</dbReference>
<feature type="site" description="Cleavage; by autolysis" evidence="2">
    <location>
        <begin position="482"/>
        <end position="483"/>
    </location>
</feature>
<dbReference type="CDD" id="cd04514">
    <property type="entry name" value="Taspase1_like"/>
    <property type="match status" value="2"/>
</dbReference>
<proteinExistence type="predicted"/>
<dbReference type="AlphaFoldDB" id="N1QGG7"/>
<dbReference type="PANTHER" id="PTHR10188:SF8">
    <property type="entry name" value="THREONINE ASPARTASE 1"/>
    <property type="match status" value="1"/>
</dbReference>
<dbReference type="SUPFAM" id="SSF56235">
    <property type="entry name" value="N-terminal nucleophile aminohydrolases (Ntn hydrolases)"/>
    <property type="match status" value="1"/>
</dbReference>
<feature type="compositionally biased region" description="Low complexity" evidence="3">
    <location>
        <begin position="375"/>
        <end position="388"/>
    </location>
</feature>
<dbReference type="HOGENOM" id="CLU_021603_5_2_1"/>
<keyword evidence="5" id="KW-1185">Reference proteome</keyword>
<dbReference type="Gene3D" id="3.60.20.30">
    <property type="entry name" value="(Glycosyl)asparaginase"/>
    <property type="match status" value="1"/>
</dbReference>
<evidence type="ECO:0000256" key="2">
    <source>
        <dbReference type="PIRSR" id="PIRSR600246-3"/>
    </source>
</evidence>
<reference evidence="4 5" key="1">
    <citation type="journal article" date="2012" name="PLoS Pathog.">
        <title>Diverse lifestyles and strategies of plant pathogenesis encoded in the genomes of eighteen Dothideomycetes fungi.</title>
        <authorList>
            <person name="Ohm R.A."/>
            <person name="Feau N."/>
            <person name="Henrissat B."/>
            <person name="Schoch C.L."/>
            <person name="Horwitz B.A."/>
            <person name="Barry K.W."/>
            <person name="Condon B.J."/>
            <person name="Copeland A.C."/>
            <person name="Dhillon B."/>
            <person name="Glaser F."/>
            <person name="Hesse C.N."/>
            <person name="Kosti I."/>
            <person name="LaButti K."/>
            <person name="Lindquist E.A."/>
            <person name="Lucas S."/>
            <person name="Salamov A.A."/>
            <person name="Bradshaw R.E."/>
            <person name="Ciuffetti L."/>
            <person name="Hamelin R.C."/>
            <person name="Kema G.H.J."/>
            <person name="Lawrence C."/>
            <person name="Scott J.A."/>
            <person name="Spatafora J.W."/>
            <person name="Turgeon B.G."/>
            <person name="de Wit P.J.G.M."/>
            <person name="Zhong S."/>
            <person name="Goodwin S.B."/>
            <person name="Grigoriev I.V."/>
        </authorList>
    </citation>
    <scope>NUCLEOTIDE SEQUENCE [LARGE SCALE GENOMIC DNA]</scope>
    <source>
        <strain evidence="4 5">SO2202</strain>
    </source>
</reference>
<feature type="region of interest" description="Disordered" evidence="3">
    <location>
        <begin position="232"/>
        <end position="319"/>
    </location>
</feature>
<evidence type="ECO:0000313" key="5">
    <source>
        <dbReference type="Proteomes" id="UP000016931"/>
    </source>
</evidence>
<dbReference type="InterPro" id="IPR000246">
    <property type="entry name" value="Peptidase_T2"/>
</dbReference>
<dbReference type="FunFam" id="3.60.20.30:FF:000007">
    <property type="entry name" value="Similar to threonine aspartase"/>
    <property type="match status" value="1"/>
</dbReference>
<feature type="region of interest" description="Disordered" evidence="3">
    <location>
        <begin position="644"/>
        <end position="669"/>
    </location>
</feature>
<protein>
    <submittedName>
        <fullName evidence="4">N-terminal nucleophile aminohydrolase</fullName>
    </submittedName>
</protein>
<gene>
    <name evidence="4" type="ORF">SEPMUDRAFT_135978</name>
</gene>
<dbReference type="GO" id="GO:0051604">
    <property type="term" value="P:protein maturation"/>
    <property type="evidence" value="ECO:0007669"/>
    <property type="project" value="TreeGrafter"/>
</dbReference>
<evidence type="ECO:0000256" key="1">
    <source>
        <dbReference type="PIRSR" id="PIRSR600246-1"/>
    </source>
</evidence>
<dbReference type="Pfam" id="PF01112">
    <property type="entry name" value="Asparaginase_2"/>
    <property type="match status" value="2"/>
</dbReference>
<dbReference type="EMBL" id="KB456269">
    <property type="protein sequence ID" value="EMF09628.1"/>
    <property type="molecule type" value="Genomic_DNA"/>
</dbReference>
<organism evidence="4 5">
    <name type="scientific">Sphaerulina musiva (strain SO2202)</name>
    <name type="common">Poplar stem canker fungus</name>
    <name type="synonym">Septoria musiva</name>
    <dbReference type="NCBI Taxonomy" id="692275"/>
    <lineage>
        <taxon>Eukaryota</taxon>
        <taxon>Fungi</taxon>
        <taxon>Dikarya</taxon>
        <taxon>Ascomycota</taxon>
        <taxon>Pezizomycotina</taxon>
        <taxon>Dothideomycetes</taxon>
        <taxon>Dothideomycetidae</taxon>
        <taxon>Mycosphaerellales</taxon>
        <taxon>Mycosphaerellaceae</taxon>
        <taxon>Sphaerulina</taxon>
    </lineage>
</organism>
<dbReference type="OMA" id="MKHRGRI"/>
<dbReference type="GO" id="GO:0005737">
    <property type="term" value="C:cytoplasm"/>
    <property type="evidence" value="ECO:0007669"/>
    <property type="project" value="TreeGrafter"/>
</dbReference>
<dbReference type="eggNOG" id="KOG1592">
    <property type="taxonomic scope" value="Eukaryota"/>
</dbReference>
<feature type="region of interest" description="Disordered" evidence="3">
    <location>
        <begin position="338"/>
        <end position="417"/>
    </location>
</feature>
<sequence length="669" mass="71749">MLSKARPGRHKTDIACIFVHAGAGYHSKDNELHHLQACEDACKTAMRLMQSGGTAVDAVEIAIRVLEDREITNAGFGSNLGYDGVVECDAIVVDHFGRSGAAGAVAQIKNPISLARQVLDHSTQSLSLRRVPPNLLVGEGARQFADAHGMPIMPHDYLISPFARHRWQKWRGDLNKVDRHKARDHLSTYNTLSTGSQAEIFRHQVEYTTDSEQQRQAHEKRELALIESLYNDAQPISPPPSDLREESLSSRGPSTSSVSFSEAAGTPDTTPDDSDSHPDTYSDPQGPPVPFKNLVKRPLTHGSSKPVATHSHRASMHDGFGILDDENVMDVYTEYGEGEGQVLPSSHRPRSDSRRLSSASDSDDTARLGTDGHQTPSSGSGTSRTTARPCPPQTHSTGACCTEPVQNLQPGSNLPSKEALADEAPKVIRIQEASSPVPSPAKVAGTREASSPMSSPGPAKVANAPGKIPGPGPNNGEDHITDTVGAIAIDMYGNIACGASSGGIGMKHRGRVGPAALIGIGATVVPVEDDDEEKTTVATVTSGTGEQMSTTMASSVCSDRIYHSHKKTKKGTFEECIEESAIRSFIEKDFMGHPSVKYSDSNSAIGMLSVKRTRDGAWLYFGHNTNSFALASMHSDERMPVCTMSRSNGHGTIAQGGRPIRWRRSSMKS</sequence>
<dbReference type="GO" id="GO:0004298">
    <property type="term" value="F:threonine-type endopeptidase activity"/>
    <property type="evidence" value="ECO:0007669"/>
    <property type="project" value="InterPro"/>
</dbReference>
<dbReference type="PANTHER" id="PTHR10188">
    <property type="entry name" value="L-ASPARAGINASE"/>
    <property type="match status" value="1"/>
</dbReference>